<feature type="transmembrane region" description="Helical" evidence="2">
    <location>
        <begin position="12"/>
        <end position="37"/>
    </location>
</feature>
<keyword evidence="4" id="KW-1185">Reference proteome</keyword>
<evidence type="ECO:0000313" key="3">
    <source>
        <dbReference type="EMBL" id="PMS23301.1"/>
    </source>
</evidence>
<dbReference type="AlphaFoldDB" id="A0A2N7W1P1"/>
<feature type="transmembrane region" description="Helical" evidence="2">
    <location>
        <begin position="393"/>
        <end position="412"/>
    </location>
</feature>
<dbReference type="Proteomes" id="UP000235616">
    <property type="component" value="Unassembled WGS sequence"/>
</dbReference>
<proteinExistence type="predicted"/>
<sequence>MQNNRFFYCSEIVRLATPILGVRILYIGVNFIGMLFIARLGVHELAAGALVTALCNTVTVVAMSPLLAVGIVVGRLLGEGRPDQVGPEVRQAWLVSIAVGALAALVLLALPALLTRLDEPREVLPLVGPYLRAMSWGVIPSLLMASCHQIFFPVRKGYLVFAFSVLNLALTLGLGYALIYGRLGLPALGMVGWAYAISIVNWLLMLAMAGYVWLSKDFARYRLFAKRGWWDRARLSAFMHISLPITLQFSSELFAFSVINIMVGWLGVGALSVQQILIQCSTVALMIPMGVGQASSILISIAAGKRELESTRQIGMTGLFVVSTVLCAIALVYVLAPASVIGLYLNVDSAGNAGLVELARTMLMVTALAQLVDGARNQLLAALRGVRDVWVPMWTNMALLWCVGLPLAYMLAFPMKLGLLGINVGFPSAIAIGAVLMLARFLGKTSGASAVAAARASN</sequence>
<evidence type="ECO:0000256" key="2">
    <source>
        <dbReference type="SAM" id="Phobius"/>
    </source>
</evidence>
<feature type="transmembrane region" description="Helical" evidence="2">
    <location>
        <begin position="158"/>
        <end position="180"/>
    </location>
</feature>
<dbReference type="GO" id="GO:0042910">
    <property type="term" value="F:xenobiotic transmembrane transporter activity"/>
    <property type="evidence" value="ECO:0007669"/>
    <property type="project" value="InterPro"/>
</dbReference>
<feature type="transmembrane region" description="Helical" evidence="2">
    <location>
        <begin position="276"/>
        <end position="302"/>
    </location>
</feature>
<protein>
    <submittedName>
        <fullName evidence="3">Multidrug transporter</fullName>
    </submittedName>
</protein>
<feature type="transmembrane region" description="Helical" evidence="2">
    <location>
        <begin position="133"/>
        <end position="151"/>
    </location>
</feature>
<dbReference type="InterPro" id="IPR002528">
    <property type="entry name" value="MATE_fam"/>
</dbReference>
<evidence type="ECO:0000313" key="4">
    <source>
        <dbReference type="Proteomes" id="UP000235616"/>
    </source>
</evidence>
<keyword evidence="2" id="KW-0472">Membrane</keyword>
<comment type="caution">
    <text evidence="3">The sequence shown here is derived from an EMBL/GenBank/DDBJ whole genome shotgun (WGS) entry which is preliminary data.</text>
</comment>
<dbReference type="InterPro" id="IPR050222">
    <property type="entry name" value="MATE_MdtK"/>
</dbReference>
<gene>
    <name evidence="3" type="ORF">C0Z18_02265</name>
</gene>
<dbReference type="GO" id="GO:0015297">
    <property type="term" value="F:antiporter activity"/>
    <property type="evidence" value="ECO:0007669"/>
    <property type="project" value="InterPro"/>
</dbReference>
<dbReference type="OrthoDB" id="9780160at2"/>
<feature type="transmembrane region" description="Helical" evidence="2">
    <location>
        <begin position="49"/>
        <end position="73"/>
    </location>
</feature>
<feature type="transmembrane region" description="Helical" evidence="2">
    <location>
        <begin position="314"/>
        <end position="335"/>
    </location>
</feature>
<dbReference type="NCBIfam" id="TIGR00797">
    <property type="entry name" value="matE"/>
    <property type="match status" value="1"/>
</dbReference>
<keyword evidence="2" id="KW-1133">Transmembrane helix</keyword>
<dbReference type="Pfam" id="PF01554">
    <property type="entry name" value="MatE"/>
    <property type="match status" value="2"/>
</dbReference>
<evidence type="ECO:0000256" key="1">
    <source>
        <dbReference type="ARBA" id="ARBA00022448"/>
    </source>
</evidence>
<accession>A0A2N7W1P1</accession>
<dbReference type="EMBL" id="PNYA01000002">
    <property type="protein sequence ID" value="PMS23301.1"/>
    <property type="molecule type" value="Genomic_DNA"/>
</dbReference>
<name>A0A2N7W1P1_9BURK</name>
<dbReference type="RefSeq" id="WP_102643990.1">
    <property type="nucleotide sequence ID" value="NZ_PNYA01000002.1"/>
</dbReference>
<organism evidence="3 4">
    <name type="scientific">Trinickia dabaoshanensis</name>
    <dbReference type="NCBI Taxonomy" id="564714"/>
    <lineage>
        <taxon>Bacteria</taxon>
        <taxon>Pseudomonadati</taxon>
        <taxon>Pseudomonadota</taxon>
        <taxon>Betaproteobacteria</taxon>
        <taxon>Burkholderiales</taxon>
        <taxon>Burkholderiaceae</taxon>
        <taxon>Trinickia</taxon>
    </lineage>
</organism>
<dbReference type="GO" id="GO:0005886">
    <property type="term" value="C:plasma membrane"/>
    <property type="evidence" value="ECO:0007669"/>
    <property type="project" value="TreeGrafter"/>
</dbReference>
<reference evidence="3 4" key="1">
    <citation type="submission" date="2018-01" db="EMBL/GenBank/DDBJ databases">
        <title>Whole genome analyses suggest that Burkholderia sensu lato contains two further novel genera in the rhizoxinica-symbiotica group Mycetohabitans gen. nov., and Trinickia gen. nov.: implications for the evolution of diazotrophy and nodulation in the Burkholderiaceae.</title>
        <authorList>
            <person name="Estrada-de los Santos P."/>
            <person name="Palmer M."/>
            <person name="Chavez-Ramirez B."/>
            <person name="Beukes C."/>
            <person name="Steenkamp E.T."/>
            <person name="Hirsch A.M."/>
            <person name="Manyaka P."/>
            <person name="Maluk M."/>
            <person name="Lafos M."/>
            <person name="Crook M."/>
            <person name="Gross E."/>
            <person name="Simon M.F."/>
            <person name="Bueno dos Reis Junior F."/>
            <person name="Poole P.S."/>
            <person name="Venter S.N."/>
            <person name="James E.K."/>
        </authorList>
    </citation>
    <scope>NUCLEOTIDE SEQUENCE [LARGE SCALE GENOMIC DNA]</scope>
    <source>
        <strain evidence="3 4">GIMN1.004</strain>
    </source>
</reference>
<keyword evidence="1" id="KW-0813">Transport</keyword>
<feature type="transmembrane region" description="Helical" evidence="2">
    <location>
        <begin position="192"/>
        <end position="214"/>
    </location>
</feature>
<feature type="transmembrane region" description="Helical" evidence="2">
    <location>
        <begin position="93"/>
        <end position="113"/>
    </location>
</feature>
<dbReference type="PANTHER" id="PTHR43298:SF2">
    <property type="entry name" value="FMN_FAD EXPORTER YEEO-RELATED"/>
    <property type="match status" value="1"/>
</dbReference>
<keyword evidence="2" id="KW-0812">Transmembrane</keyword>
<feature type="transmembrane region" description="Helical" evidence="2">
    <location>
        <begin position="418"/>
        <end position="439"/>
    </location>
</feature>
<dbReference type="PANTHER" id="PTHR43298">
    <property type="entry name" value="MULTIDRUG RESISTANCE PROTEIN NORM-RELATED"/>
    <property type="match status" value="1"/>
</dbReference>